<feature type="transmembrane region" description="Helical" evidence="5">
    <location>
        <begin position="12"/>
        <end position="33"/>
    </location>
</feature>
<evidence type="ECO:0000256" key="2">
    <source>
        <dbReference type="ARBA" id="ARBA00022692"/>
    </source>
</evidence>
<feature type="transmembrane region" description="Helical" evidence="5">
    <location>
        <begin position="388"/>
        <end position="414"/>
    </location>
</feature>
<dbReference type="InterPro" id="IPR051533">
    <property type="entry name" value="WaaL-like"/>
</dbReference>
<dbReference type="AlphaFoldDB" id="A0A0G0Q505"/>
<feature type="transmembrane region" description="Helical" evidence="5">
    <location>
        <begin position="67"/>
        <end position="85"/>
    </location>
</feature>
<evidence type="ECO:0000259" key="6">
    <source>
        <dbReference type="Pfam" id="PF04932"/>
    </source>
</evidence>
<organism evidence="7 8">
    <name type="scientific">candidate division WS6 bacterium GW2011_GWF2_39_15</name>
    <dbReference type="NCBI Taxonomy" id="1619100"/>
    <lineage>
        <taxon>Bacteria</taxon>
        <taxon>Candidatus Dojkabacteria</taxon>
    </lineage>
</organism>
<reference evidence="7 8" key="1">
    <citation type="journal article" date="2015" name="Nature">
        <title>rRNA introns, odd ribosomes, and small enigmatic genomes across a large radiation of phyla.</title>
        <authorList>
            <person name="Brown C.T."/>
            <person name="Hug L.A."/>
            <person name="Thomas B.C."/>
            <person name="Sharon I."/>
            <person name="Castelle C.J."/>
            <person name="Singh A."/>
            <person name="Wilkins M.J."/>
            <person name="Williams K.H."/>
            <person name="Banfield J.F."/>
        </authorList>
    </citation>
    <scope>NUCLEOTIDE SEQUENCE [LARGE SCALE GENOMIC DNA]</scope>
</reference>
<keyword evidence="2 5" id="KW-0812">Transmembrane</keyword>
<protein>
    <recommendedName>
        <fullName evidence="6">O-antigen ligase-related domain-containing protein</fullName>
    </recommendedName>
</protein>
<feature type="transmembrane region" description="Helical" evidence="5">
    <location>
        <begin position="182"/>
        <end position="200"/>
    </location>
</feature>
<keyword evidence="4 5" id="KW-0472">Membrane</keyword>
<evidence type="ECO:0000313" key="8">
    <source>
        <dbReference type="Proteomes" id="UP000034799"/>
    </source>
</evidence>
<evidence type="ECO:0000256" key="5">
    <source>
        <dbReference type="SAM" id="Phobius"/>
    </source>
</evidence>
<evidence type="ECO:0000256" key="1">
    <source>
        <dbReference type="ARBA" id="ARBA00004141"/>
    </source>
</evidence>
<comment type="caution">
    <text evidence="7">The sequence shown here is derived from an EMBL/GenBank/DDBJ whole genome shotgun (WGS) entry which is preliminary data.</text>
</comment>
<feature type="transmembrane region" description="Helical" evidence="5">
    <location>
        <begin position="39"/>
        <end position="55"/>
    </location>
</feature>
<dbReference type="STRING" id="1619100.UT34_C0002G0007"/>
<feature type="transmembrane region" description="Helical" evidence="5">
    <location>
        <begin position="421"/>
        <end position="437"/>
    </location>
</feature>
<dbReference type="EMBL" id="LBWK01000002">
    <property type="protein sequence ID" value="KKR05500.1"/>
    <property type="molecule type" value="Genomic_DNA"/>
</dbReference>
<accession>A0A0G0Q505</accession>
<proteinExistence type="predicted"/>
<dbReference type="PANTHER" id="PTHR37422">
    <property type="entry name" value="TEICHURONIC ACID BIOSYNTHESIS PROTEIN TUAE"/>
    <property type="match status" value="1"/>
</dbReference>
<feature type="transmembrane region" description="Helical" evidence="5">
    <location>
        <begin position="443"/>
        <end position="461"/>
    </location>
</feature>
<feature type="transmembrane region" description="Helical" evidence="5">
    <location>
        <begin position="97"/>
        <end position="115"/>
    </location>
</feature>
<dbReference type="InterPro" id="IPR007016">
    <property type="entry name" value="O-antigen_ligase-rel_domated"/>
</dbReference>
<dbReference type="GO" id="GO:0016020">
    <property type="term" value="C:membrane"/>
    <property type="evidence" value="ECO:0007669"/>
    <property type="project" value="UniProtKB-SubCell"/>
</dbReference>
<evidence type="ECO:0000256" key="4">
    <source>
        <dbReference type="ARBA" id="ARBA00023136"/>
    </source>
</evidence>
<dbReference type="Proteomes" id="UP000034799">
    <property type="component" value="Unassembled WGS sequence"/>
</dbReference>
<feature type="transmembrane region" description="Helical" evidence="5">
    <location>
        <begin position="247"/>
        <end position="265"/>
    </location>
</feature>
<evidence type="ECO:0000313" key="7">
    <source>
        <dbReference type="EMBL" id="KKR05500.1"/>
    </source>
</evidence>
<feature type="domain" description="O-antigen ligase-related" evidence="6">
    <location>
        <begin position="254"/>
        <end position="404"/>
    </location>
</feature>
<dbReference type="Pfam" id="PF04932">
    <property type="entry name" value="Wzy_C"/>
    <property type="match status" value="1"/>
</dbReference>
<gene>
    <name evidence="7" type="ORF">UT34_C0002G0007</name>
</gene>
<keyword evidence="3 5" id="KW-1133">Transmembrane helix</keyword>
<feature type="transmembrane region" description="Helical" evidence="5">
    <location>
        <begin position="136"/>
        <end position="162"/>
    </location>
</feature>
<comment type="subcellular location">
    <subcellularLocation>
        <location evidence="1">Membrane</location>
        <topology evidence="1">Multi-pass membrane protein</topology>
    </subcellularLocation>
</comment>
<sequence length="464" mass="52893">MMHTSLKNSLQLFVQKGFHVYFYVGIFLLISTFFARENVGRYLIVLISFVMWIFLSQKEANWRMLTLLFVTFLFPFNITIGFPSLSDPYVNGSFSNYLVPTLHLLDVFIILFLLVQLRDWTFVTEFVKKNKWIIGIFLLYFLIHIISHFNLLSIINLSRIYLYIFTFALGVKTVKDIVKGRYFPIVLLLTVIMQGVLGIIQFSKGFDMNLGFLGESELLSGVIGSSFISLSQGVFLRAYGTFPHPNVLAGFFLFALFVSLYLLLVSKKERRLIPLSIAVISSIFIIFTFARLSIFLTVLIWLVFFMYKAWELRKANFSILPLFFERSLNLFTSADTSIQDRVSLLKASFDMIKRDPLGIGSSQFVANLKDYSLYTSSGITLLQPVHNIFTLVLVEHGFIGGLGLIVLLGALFFGKLFSTKGIYRFVTIGAGILFVSIGMFDHYLITLPQGLVFTSLFVSLLQKD</sequence>
<dbReference type="PANTHER" id="PTHR37422:SF13">
    <property type="entry name" value="LIPOPOLYSACCHARIDE BIOSYNTHESIS PROTEIN PA4999-RELATED"/>
    <property type="match status" value="1"/>
</dbReference>
<feature type="transmembrane region" description="Helical" evidence="5">
    <location>
        <begin position="277"/>
        <end position="307"/>
    </location>
</feature>
<name>A0A0G0Q505_9BACT</name>
<evidence type="ECO:0000256" key="3">
    <source>
        <dbReference type="ARBA" id="ARBA00022989"/>
    </source>
</evidence>